<accession>A0ABT1EGZ9</accession>
<gene>
    <name evidence="5" type="ORF">NK118_01690</name>
</gene>
<dbReference type="PRINTS" id="PR00131">
    <property type="entry name" value="GLHYDRLASE1"/>
</dbReference>
<evidence type="ECO:0000256" key="1">
    <source>
        <dbReference type="ARBA" id="ARBA00010838"/>
    </source>
</evidence>
<dbReference type="SUPFAM" id="SSF51445">
    <property type="entry name" value="(Trans)glycosidases"/>
    <property type="match status" value="1"/>
</dbReference>
<organism evidence="5 6">
    <name type="scientific">Ohessyouella blattaphilus</name>
    <dbReference type="NCBI Taxonomy" id="2949333"/>
    <lineage>
        <taxon>Bacteria</taxon>
        <taxon>Bacillati</taxon>
        <taxon>Bacillota</taxon>
        <taxon>Clostridia</taxon>
        <taxon>Lachnospirales</taxon>
        <taxon>Lachnospiraceae</taxon>
        <taxon>Ohessyouella</taxon>
    </lineage>
</organism>
<dbReference type="PANTHER" id="PTHR10353">
    <property type="entry name" value="GLYCOSYL HYDROLASE"/>
    <property type="match status" value="1"/>
</dbReference>
<dbReference type="InterPro" id="IPR017853">
    <property type="entry name" value="GH"/>
</dbReference>
<reference evidence="5 6" key="1">
    <citation type="journal article" date="2022" name="Genome Biol. Evol.">
        <title>Host diet, physiology and behaviors set the stage for Lachnospiraceae cladogenesis.</title>
        <authorList>
            <person name="Vera-Ponce De Leon A."/>
            <person name="Schneider M."/>
            <person name="Jahnes B.C."/>
            <person name="Sadowski V."/>
            <person name="Camuy-Velez L.A."/>
            <person name="Duan J."/>
            <person name="Sabree Z.L."/>
        </authorList>
    </citation>
    <scope>NUCLEOTIDE SEQUENCE [LARGE SCALE GENOMIC DNA]</scope>
    <source>
        <strain evidence="5 6">PAL227</strain>
    </source>
</reference>
<evidence type="ECO:0000256" key="3">
    <source>
        <dbReference type="ARBA" id="ARBA00023295"/>
    </source>
</evidence>
<comment type="caution">
    <text evidence="5">The sequence shown here is derived from an EMBL/GenBank/DDBJ whole genome shotgun (WGS) entry which is preliminary data.</text>
</comment>
<keyword evidence="3" id="KW-0326">Glycosidase</keyword>
<evidence type="ECO:0000313" key="5">
    <source>
        <dbReference type="EMBL" id="MCP1108961.1"/>
    </source>
</evidence>
<sequence length="436" mass="49107">MSRFPEGFLVGAATAAHQVEGNNVNSDYWAMEQMQYTSFTEPSLAAVDHYHRYEGDISMLAAAGLNSYRFSIEWARIEPREGEFDEREVEHYRKVLECCHAHKVEPVVTLLHFTSPKWLIEKGGWEEPQTITYFARYCRYVTQQLGSLMHYVCTINEANMGLQIAAISARFQVQMMAKMKQAQQGNASEEAAKSTEGSVQVGLNMQKMMANMEKQKAENLEVFGTETPQVFVSARTPEGDILAMKAHQAAKKAIKEVNPELQVGLSLSLHDIQAKPGGEEVAAKEWEEEFLHYVPYIKDDDFFGLQNYTRSVYDENGICATPEGAELTQMDYEIYPQALAACIRKAYALLQLPIMVTENGIAVSDDEKRVRFIDEATKGVCDCIAEGIPVTGYLYWSLMDNFEWQKGYSMTFGLIEVDRTTMARSAKPSLAYLGGL</sequence>
<dbReference type="Pfam" id="PF00232">
    <property type="entry name" value="Glyco_hydro_1"/>
    <property type="match status" value="2"/>
</dbReference>
<keyword evidence="2" id="KW-0378">Hydrolase</keyword>
<dbReference type="EMBL" id="JAMZFV010000001">
    <property type="protein sequence ID" value="MCP1108961.1"/>
    <property type="molecule type" value="Genomic_DNA"/>
</dbReference>
<keyword evidence="6" id="KW-1185">Reference proteome</keyword>
<dbReference type="Proteomes" id="UP001523565">
    <property type="component" value="Unassembled WGS sequence"/>
</dbReference>
<proteinExistence type="inferred from homology"/>
<evidence type="ECO:0000256" key="2">
    <source>
        <dbReference type="ARBA" id="ARBA00022801"/>
    </source>
</evidence>
<name>A0ABT1EGZ9_9FIRM</name>
<evidence type="ECO:0000313" key="6">
    <source>
        <dbReference type="Proteomes" id="UP001523565"/>
    </source>
</evidence>
<dbReference type="PANTHER" id="PTHR10353:SF36">
    <property type="entry name" value="LP05116P"/>
    <property type="match status" value="1"/>
</dbReference>
<dbReference type="InterPro" id="IPR001360">
    <property type="entry name" value="Glyco_hydro_1"/>
</dbReference>
<dbReference type="RefSeq" id="WP_262067865.1">
    <property type="nucleotide sequence ID" value="NZ_JAMXOC010000001.1"/>
</dbReference>
<dbReference type="Gene3D" id="3.20.20.80">
    <property type="entry name" value="Glycosidases"/>
    <property type="match status" value="1"/>
</dbReference>
<protein>
    <submittedName>
        <fullName evidence="5">Family 1 glycosylhydrolase</fullName>
    </submittedName>
</protein>
<evidence type="ECO:0000256" key="4">
    <source>
        <dbReference type="RuleBase" id="RU003690"/>
    </source>
</evidence>
<comment type="similarity">
    <text evidence="1 4">Belongs to the glycosyl hydrolase 1 family.</text>
</comment>